<gene>
    <name evidence="2" type="ORF">PCOR1329_LOCUS5230</name>
</gene>
<evidence type="ECO:0000256" key="1">
    <source>
        <dbReference type="SAM" id="MobiDB-lite"/>
    </source>
</evidence>
<feature type="region of interest" description="Disordered" evidence="1">
    <location>
        <begin position="1"/>
        <end position="21"/>
    </location>
</feature>
<evidence type="ECO:0008006" key="4">
    <source>
        <dbReference type="Google" id="ProtNLM"/>
    </source>
</evidence>
<accession>A0ABN9PUV8</accession>
<evidence type="ECO:0000313" key="3">
    <source>
        <dbReference type="Proteomes" id="UP001189429"/>
    </source>
</evidence>
<keyword evidence="3" id="KW-1185">Reference proteome</keyword>
<sequence>MRCSRRAKNRREAPCAKPGTESPDWCWRAVWCFIHPIERRQSLSAVSRRWQYGVFGDPSLWRFVLVSNSPVTVDLIREAARTDVHRGAELFSGTRAALSYLGEGALPLRFSELARIPDLRYVETLVVEEPADPEYNLLTRTLSWRDPRVMQHRDFLWLSSRMLFLVQFSCLRALRLPVSMVEYEGPLAQSRRQIVFEWLRSMPKTLQYLKLDSGSFFLERFYGWLPCRVPEWLPNLRGLDHFSQRCINQEAVHLWPLSTREQIDVLDGNEQSSSVPVLLRWFGLFPRLKRLRWYGLNVPANDLTRLCTQLPRTVSVMHLWFEHTTPYVYPTLEEWSCFGVLRQQLRELFISFDSPSPRCFTEGTSPQTLSAHLAAILPETVVLATDLSYPFHVEEGGRVVGYPDPMDHVFLPRLLEPWHMHPDCSGRLVKVKMNCVSFPG</sequence>
<name>A0ABN9PUV8_9DINO</name>
<proteinExistence type="predicted"/>
<comment type="caution">
    <text evidence="2">The sequence shown here is derived from an EMBL/GenBank/DDBJ whole genome shotgun (WGS) entry which is preliminary data.</text>
</comment>
<evidence type="ECO:0000313" key="2">
    <source>
        <dbReference type="EMBL" id="CAK0795599.1"/>
    </source>
</evidence>
<organism evidence="2 3">
    <name type="scientific">Prorocentrum cordatum</name>
    <dbReference type="NCBI Taxonomy" id="2364126"/>
    <lineage>
        <taxon>Eukaryota</taxon>
        <taxon>Sar</taxon>
        <taxon>Alveolata</taxon>
        <taxon>Dinophyceae</taxon>
        <taxon>Prorocentrales</taxon>
        <taxon>Prorocentraceae</taxon>
        <taxon>Prorocentrum</taxon>
    </lineage>
</organism>
<reference evidence="2" key="1">
    <citation type="submission" date="2023-10" db="EMBL/GenBank/DDBJ databases">
        <authorList>
            <person name="Chen Y."/>
            <person name="Shah S."/>
            <person name="Dougan E. K."/>
            <person name="Thang M."/>
            <person name="Chan C."/>
        </authorList>
    </citation>
    <scope>NUCLEOTIDE SEQUENCE [LARGE SCALE GENOMIC DNA]</scope>
</reference>
<protein>
    <recommendedName>
        <fullName evidence="4">F-box domain-containing protein</fullName>
    </recommendedName>
</protein>
<dbReference type="EMBL" id="CAUYUJ010001374">
    <property type="protein sequence ID" value="CAK0795599.1"/>
    <property type="molecule type" value="Genomic_DNA"/>
</dbReference>
<dbReference type="Proteomes" id="UP001189429">
    <property type="component" value="Unassembled WGS sequence"/>
</dbReference>